<feature type="domain" description="Amidase" evidence="2">
    <location>
        <begin position="2"/>
        <end position="215"/>
    </location>
</feature>
<sequence>TPVYESTVTKRILNEEAIILGKTNLDQFCHGSSTITSYYGPTRNPWNKETLPGGSSGGSATAIAADLCTGSLGTETAGSIRLPSSWCGTVGLKPTYGRVPRYGVLAMGSSLDCPGPIVKTVKDAAYMLGIIAGYDPHDFTSSKLPIQDYLAQLDVNKIKGMRLALPKEYLDLDIEEGVRKNFENSVNILRNLGAIVEEVNIMDPKYGIAVYTITCRKEVRMKM</sequence>
<evidence type="ECO:0000313" key="4">
    <source>
        <dbReference type="Proteomes" id="UP000033886"/>
    </source>
</evidence>
<dbReference type="InterPro" id="IPR000120">
    <property type="entry name" value="Amidase"/>
</dbReference>
<dbReference type="EMBL" id="LBSK01000019">
    <property type="protein sequence ID" value="KKQ16753.1"/>
    <property type="molecule type" value="Genomic_DNA"/>
</dbReference>
<dbReference type="PATRIC" id="fig|1619098.3.peg.241"/>
<dbReference type="InterPro" id="IPR023631">
    <property type="entry name" value="Amidase_dom"/>
</dbReference>
<dbReference type="PROSITE" id="PS00571">
    <property type="entry name" value="AMIDASES"/>
    <property type="match status" value="1"/>
</dbReference>
<proteinExistence type="inferred from homology"/>
<gene>
    <name evidence="3" type="ORF">US29_C0019G0001</name>
</gene>
<evidence type="ECO:0000313" key="3">
    <source>
        <dbReference type="EMBL" id="KKQ16753.1"/>
    </source>
</evidence>
<dbReference type="PANTHER" id="PTHR11895:SF7">
    <property type="entry name" value="GLUTAMYL-TRNA(GLN) AMIDOTRANSFERASE SUBUNIT A, MITOCHONDRIAL"/>
    <property type="match status" value="1"/>
</dbReference>
<name>A0A0G0FC62_9BACT</name>
<accession>A0A0G0FC62</accession>
<dbReference type="Gene3D" id="3.90.1300.10">
    <property type="entry name" value="Amidase signature (AS) domain"/>
    <property type="match status" value="1"/>
</dbReference>
<dbReference type="InterPro" id="IPR020556">
    <property type="entry name" value="Amidase_CS"/>
</dbReference>
<dbReference type="InterPro" id="IPR036928">
    <property type="entry name" value="AS_sf"/>
</dbReference>
<evidence type="ECO:0000256" key="1">
    <source>
        <dbReference type="ARBA" id="ARBA00009199"/>
    </source>
</evidence>
<comment type="caution">
    <text evidence="3">The sequence shown here is derived from an EMBL/GenBank/DDBJ whole genome shotgun (WGS) entry which is preliminary data.</text>
</comment>
<feature type="non-terminal residue" evidence="3">
    <location>
        <position position="1"/>
    </location>
</feature>
<dbReference type="AlphaFoldDB" id="A0A0G0FC62"/>
<organism evidence="3 4">
    <name type="scientific">candidate division WS6 bacterium GW2011_GWF1_36_8</name>
    <dbReference type="NCBI Taxonomy" id="1619098"/>
    <lineage>
        <taxon>Bacteria</taxon>
        <taxon>Candidatus Dojkabacteria</taxon>
    </lineage>
</organism>
<evidence type="ECO:0000259" key="2">
    <source>
        <dbReference type="Pfam" id="PF01425"/>
    </source>
</evidence>
<protein>
    <submittedName>
        <fullName evidence="3">Glutamyl-tRNA(Gln) amidotransferase subunit A</fullName>
    </submittedName>
</protein>
<dbReference type="Proteomes" id="UP000033886">
    <property type="component" value="Unassembled WGS sequence"/>
</dbReference>
<dbReference type="SUPFAM" id="SSF75304">
    <property type="entry name" value="Amidase signature (AS) enzymes"/>
    <property type="match status" value="1"/>
</dbReference>
<keyword evidence="3" id="KW-0808">Transferase</keyword>
<dbReference type="Pfam" id="PF01425">
    <property type="entry name" value="Amidase"/>
    <property type="match status" value="1"/>
</dbReference>
<dbReference type="GO" id="GO:0016740">
    <property type="term" value="F:transferase activity"/>
    <property type="evidence" value="ECO:0007669"/>
    <property type="project" value="UniProtKB-KW"/>
</dbReference>
<comment type="similarity">
    <text evidence="1">Belongs to the amidase family.</text>
</comment>
<dbReference type="PANTHER" id="PTHR11895">
    <property type="entry name" value="TRANSAMIDASE"/>
    <property type="match status" value="1"/>
</dbReference>
<reference evidence="3 4" key="1">
    <citation type="journal article" date="2015" name="Nature">
        <title>rRNA introns, odd ribosomes, and small enigmatic genomes across a large radiation of phyla.</title>
        <authorList>
            <person name="Brown C.T."/>
            <person name="Hug L.A."/>
            <person name="Thomas B.C."/>
            <person name="Sharon I."/>
            <person name="Castelle C.J."/>
            <person name="Singh A."/>
            <person name="Wilkins M.J."/>
            <person name="Williams K.H."/>
            <person name="Banfield J.F."/>
        </authorList>
    </citation>
    <scope>NUCLEOTIDE SEQUENCE [LARGE SCALE GENOMIC DNA]</scope>
</reference>